<keyword evidence="3" id="KW-1185">Reference proteome</keyword>
<comment type="caution">
    <text evidence="2">The sequence shown here is derived from an EMBL/GenBank/DDBJ whole genome shotgun (WGS) entry which is preliminary data.</text>
</comment>
<dbReference type="InterPro" id="IPR003347">
    <property type="entry name" value="JmjC_dom"/>
</dbReference>
<evidence type="ECO:0000313" key="2">
    <source>
        <dbReference type="EMBL" id="KAJ7228651.1"/>
    </source>
</evidence>
<dbReference type="Gene3D" id="2.60.120.10">
    <property type="entry name" value="Jelly Rolls"/>
    <property type="match status" value="1"/>
</dbReference>
<dbReference type="EMBL" id="JARJCW010000002">
    <property type="protein sequence ID" value="KAJ7228651.1"/>
    <property type="molecule type" value="Genomic_DNA"/>
</dbReference>
<evidence type="ECO:0000313" key="3">
    <source>
        <dbReference type="Proteomes" id="UP001219525"/>
    </source>
</evidence>
<sequence length="336" mass="37411">MASLRWFSSEYHDLNGTAVAVLPEPPTSLQFSQLVHISRPVLIQGVEMSSTRLWDNHYLAAAMGKTDISVAVTPNGRADAVTQGSDGKLYFAEPGVEKMPMSEFLSRLSGGTTILKLGADDSDVYYLQSQNGNIFSSRFYEGASDISEFEALRADIPSEISWCSEALGKSPDAVNLWIGDRKSVTSIHSDPYENIYHVVRGSKHFTLLPPTEGWCVKERMYPHGRWTRMIPTAPLTLVHSPDVPPIRWASVIDPDIRGNLPPEAHPIGITVNAGETLYLPPGWWHHVRQADDTIALNWWYDMEMRGISWVLLSFLRGESNALPDNETTSSEQVEDA</sequence>
<accession>A0AAD6YSX4</accession>
<dbReference type="InterPro" id="IPR014710">
    <property type="entry name" value="RmlC-like_jellyroll"/>
</dbReference>
<reference evidence="2" key="1">
    <citation type="submission" date="2023-03" db="EMBL/GenBank/DDBJ databases">
        <title>Massive genome expansion in bonnet fungi (Mycena s.s.) driven by repeated elements and novel gene families across ecological guilds.</title>
        <authorList>
            <consortium name="Lawrence Berkeley National Laboratory"/>
            <person name="Harder C.B."/>
            <person name="Miyauchi S."/>
            <person name="Viragh M."/>
            <person name="Kuo A."/>
            <person name="Thoen E."/>
            <person name="Andreopoulos B."/>
            <person name="Lu D."/>
            <person name="Skrede I."/>
            <person name="Drula E."/>
            <person name="Henrissat B."/>
            <person name="Morin E."/>
            <person name="Kohler A."/>
            <person name="Barry K."/>
            <person name="LaButti K."/>
            <person name="Morin E."/>
            <person name="Salamov A."/>
            <person name="Lipzen A."/>
            <person name="Mereny Z."/>
            <person name="Hegedus B."/>
            <person name="Baldrian P."/>
            <person name="Stursova M."/>
            <person name="Weitz H."/>
            <person name="Taylor A."/>
            <person name="Grigoriev I.V."/>
            <person name="Nagy L.G."/>
            <person name="Martin F."/>
            <person name="Kauserud H."/>
        </authorList>
    </citation>
    <scope>NUCLEOTIDE SEQUENCE</scope>
    <source>
        <strain evidence="2">9144</strain>
    </source>
</reference>
<dbReference type="SUPFAM" id="SSF51197">
    <property type="entry name" value="Clavaminate synthase-like"/>
    <property type="match status" value="1"/>
</dbReference>
<dbReference type="Pfam" id="PF13621">
    <property type="entry name" value="Cupin_8"/>
    <property type="match status" value="1"/>
</dbReference>
<feature type="domain" description="JmjC" evidence="1">
    <location>
        <begin position="135"/>
        <end position="315"/>
    </location>
</feature>
<protein>
    <submittedName>
        <fullName evidence="2">Cupin-like domain-containing protein</fullName>
    </submittedName>
</protein>
<proteinExistence type="predicted"/>
<gene>
    <name evidence="2" type="ORF">GGX14DRAFT_509295</name>
</gene>
<evidence type="ECO:0000259" key="1">
    <source>
        <dbReference type="PROSITE" id="PS51184"/>
    </source>
</evidence>
<dbReference type="PANTHER" id="PTHR12461:SF99">
    <property type="entry name" value="BIFUNCTIONAL PEPTIDASE AND (3S)-LYSYL HYDROXYLASE JMJD7"/>
    <property type="match status" value="1"/>
</dbReference>
<dbReference type="AlphaFoldDB" id="A0AAD6YSX4"/>
<organism evidence="2 3">
    <name type="scientific">Mycena pura</name>
    <dbReference type="NCBI Taxonomy" id="153505"/>
    <lineage>
        <taxon>Eukaryota</taxon>
        <taxon>Fungi</taxon>
        <taxon>Dikarya</taxon>
        <taxon>Basidiomycota</taxon>
        <taxon>Agaricomycotina</taxon>
        <taxon>Agaricomycetes</taxon>
        <taxon>Agaricomycetidae</taxon>
        <taxon>Agaricales</taxon>
        <taxon>Marasmiineae</taxon>
        <taxon>Mycenaceae</taxon>
        <taxon>Mycena</taxon>
    </lineage>
</organism>
<dbReference type="SMART" id="SM00558">
    <property type="entry name" value="JmjC"/>
    <property type="match status" value="1"/>
</dbReference>
<dbReference type="PROSITE" id="PS51184">
    <property type="entry name" value="JMJC"/>
    <property type="match status" value="1"/>
</dbReference>
<dbReference type="PANTHER" id="PTHR12461">
    <property type="entry name" value="HYPOXIA-INDUCIBLE FACTOR 1 ALPHA INHIBITOR-RELATED"/>
    <property type="match status" value="1"/>
</dbReference>
<dbReference type="Proteomes" id="UP001219525">
    <property type="component" value="Unassembled WGS sequence"/>
</dbReference>
<name>A0AAD6YSX4_9AGAR</name>
<dbReference type="InterPro" id="IPR041667">
    <property type="entry name" value="Cupin_8"/>
</dbReference>